<dbReference type="PANTHER" id="PTHR43053:SF4">
    <property type="entry name" value="MYOGENESIS-REGULATING GLYCOSIDASE"/>
    <property type="match status" value="1"/>
</dbReference>
<dbReference type="STRING" id="675864.SAMN04489747_2508"/>
<dbReference type="PANTHER" id="PTHR43053">
    <property type="entry name" value="GLYCOSIDASE FAMILY 31"/>
    <property type="match status" value="1"/>
</dbReference>
<evidence type="ECO:0000256" key="1">
    <source>
        <dbReference type="ARBA" id="ARBA00022801"/>
    </source>
</evidence>
<keyword evidence="2" id="KW-0326">Glycosidase</keyword>
<gene>
    <name evidence="3" type="ORF">SAMN04489747_2508</name>
</gene>
<dbReference type="AlphaFoldDB" id="A0A1G7A779"/>
<reference evidence="3 4" key="1">
    <citation type="submission" date="2016-10" db="EMBL/GenBank/DDBJ databases">
        <authorList>
            <person name="de Groot N.N."/>
        </authorList>
    </citation>
    <scope>NUCLEOTIDE SEQUENCE [LARGE SCALE GENOMIC DNA]</scope>
    <source>
        <strain evidence="3 4">MON 2.2</strain>
    </source>
</reference>
<dbReference type="Gene3D" id="3.20.20.70">
    <property type="entry name" value="Aldolase class I"/>
    <property type="match status" value="1"/>
</dbReference>
<dbReference type="Pfam" id="PF02065">
    <property type="entry name" value="Melibiase"/>
    <property type="match status" value="1"/>
</dbReference>
<sequence length="571" mass="60264">MQLTGVTALAASGGTVLRTRQVGADVVELTARAADDRPGLRVEVDLGAAVGYWHPGADSAQLLQPDWAGSSATGLVSSAPVGALYDASGSVLLAWAASEAVAELCVTTGVSEERKTFVVDVRTVRPSSAPLQVVLDTSGGPLAATLSRLATWVSDRLPGSPLPVPPVAEQPVYSTWYTFTQDVDAELVTGEARLAAELGCGSVFVDDGWQRLAHGRGYQGCGDWVPDPAKFPDLAATVRDLRATGLGVALWVAPLLLGEESDAFATMAPFAPHREDRLSCHVLDPRRPETRAFVVDTCLRLVTEHGADLLKIDFLEQAMAYRDAPPAGDVAYVGEAMARLLGELREGLTRAGRPGVAFEFRQPYVSPAIARYGEILRAHDCPADSVTNRAASVNARLLAVGQVIHADPMMWGPAGGAAAVAQQLYAGWFAVPQISMRLATLDQEQRTALRGLLRLWREHSEVTLHGELQVLGPERGYDVVTATRADLDRSVTVRSAPVVVDLDTQPVTGVSVVNATPEPVLLARTSRQVLGGVVRSSSGAETGGLSPTGPGLLELAVPAWGSVTLRLGQPA</sequence>
<name>A0A1G7A779_9ACTN</name>
<evidence type="ECO:0000313" key="4">
    <source>
        <dbReference type="Proteomes" id="UP000198546"/>
    </source>
</evidence>
<dbReference type="CDD" id="cd14791">
    <property type="entry name" value="GH36"/>
    <property type="match status" value="1"/>
</dbReference>
<evidence type="ECO:0000256" key="2">
    <source>
        <dbReference type="ARBA" id="ARBA00023295"/>
    </source>
</evidence>
<organism evidence="3 4">
    <name type="scientific">Auraticoccus monumenti</name>
    <dbReference type="NCBI Taxonomy" id="675864"/>
    <lineage>
        <taxon>Bacteria</taxon>
        <taxon>Bacillati</taxon>
        <taxon>Actinomycetota</taxon>
        <taxon>Actinomycetes</taxon>
        <taxon>Propionibacteriales</taxon>
        <taxon>Propionibacteriaceae</taxon>
        <taxon>Auraticoccus</taxon>
    </lineage>
</organism>
<dbReference type="InterPro" id="IPR017853">
    <property type="entry name" value="GH"/>
</dbReference>
<accession>A0A1G7A779</accession>
<dbReference type="SUPFAM" id="SSF51445">
    <property type="entry name" value="(Trans)glycosidases"/>
    <property type="match status" value="1"/>
</dbReference>
<dbReference type="GO" id="GO:0004557">
    <property type="term" value="F:alpha-galactosidase activity"/>
    <property type="evidence" value="ECO:0007669"/>
    <property type="project" value="InterPro"/>
</dbReference>
<dbReference type="Proteomes" id="UP000198546">
    <property type="component" value="Chromosome i"/>
</dbReference>
<proteinExistence type="predicted"/>
<dbReference type="InterPro" id="IPR002252">
    <property type="entry name" value="Glyco_hydro_36"/>
</dbReference>
<keyword evidence="1" id="KW-0378">Hydrolase</keyword>
<dbReference type="InterPro" id="IPR013785">
    <property type="entry name" value="Aldolase_TIM"/>
</dbReference>
<dbReference type="GO" id="GO:0016052">
    <property type="term" value="P:carbohydrate catabolic process"/>
    <property type="evidence" value="ECO:0007669"/>
    <property type="project" value="InterPro"/>
</dbReference>
<keyword evidence="4" id="KW-1185">Reference proteome</keyword>
<dbReference type="InterPro" id="IPR050985">
    <property type="entry name" value="Alpha-glycosidase_related"/>
</dbReference>
<protein>
    <submittedName>
        <fullName evidence="3">Alpha-galactosidase</fullName>
    </submittedName>
</protein>
<dbReference type="EMBL" id="LT629688">
    <property type="protein sequence ID" value="SDE09905.1"/>
    <property type="molecule type" value="Genomic_DNA"/>
</dbReference>
<evidence type="ECO:0000313" key="3">
    <source>
        <dbReference type="EMBL" id="SDE09905.1"/>
    </source>
</evidence>